<dbReference type="AlphaFoldDB" id="A0A5K4F775"/>
<proteinExistence type="predicted"/>
<organism evidence="1 2">
    <name type="scientific">Schistosoma mansoni</name>
    <name type="common">Blood fluke</name>
    <dbReference type="NCBI Taxonomy" id="6183"/>
    <lineage>
        <taxon>Eukaryota</taxon>
        <taxon>Metazoa</taxon>
        <taxon>Spiralia</taxon>
        <taxon>Lophotrochozoa</taxon>
        <taxon>Platyhelminthes</taxon>
        <taxon>Trematoda</taxon>
        <taxon>Digenea</taxon>
        <taxon>Strigeidida</taxon>
        <taxon>Schistosomatoidea</taxon>
        <taxon>Schistosomatidae</taxon>
        <taxon>Schistosoma</taxon>
    </lineage>
</organism>
<sequence length="66" mass="7734">MIASLYHLFVMKNSVHLGSTMEIMVDIISTHFIQHKLSLPNYEHFTMRPNFMQMSDVFLSEEDSGR</sequence>
<protein>
    <submittedName>
        <fullName evidence="2">Ovule protein</fullName>
    </submittedName>
</protein>
<name>A0A5K4F775_SCHMA</name>
<dbReference type="WBParaSite" id="Smp_321800.1">
    <property type="protein sequence ID" value="Smp_321800.1"/>
    <property type="gene ID" value="Smp_321800"/>
</dbReference>
<keyword evidence="1" id="KW-1185">Reference proteome</keyword>
<dbReference type="Proteomes" id="UP000008854">
    <property type="component" value="Unassembled WGS sequence"/>
</dbReference>
<evidence type="ECO:0000313" key="2">
    <source>
        <dbReference type="WBParaSite" id="Smp_321800.1"/>
    </source>
</evidence>
<reference evidence="1" key="1">
    <citation type="journal article" date="2012" name="PLoS Negl. Trop. Dis.">
        <title>A systematically improved high quality genome and transcriptome of the human blood fluke Schistosoma mansoni.</title>
        <authorList>
            <person name="Protasio A.V."/>
            <person name="Tsai I.J."/>
            <person name="Babbage A."/>
            <person name="Nichol S."/>
            <person name="Hunt M."/>
            <person name="Aslett M.A."/>
            <person name="De Silva N."/>
            <person name="Velarde G.S."/>
            <person name="Anderson T.J."/>
            <person name="Clark R.C."/>
            <person name="Davidson C."/>
            <person name="Dillon G.P."/>
            <person name="Holroyd N.E."/>
            <person name="LoVerde P.T."/>
            <person name="Lloyd C."/>
            <person name="McQuillan J."/>
            <person name="Oliveira G."/>
            <person name="Otto T.D."/>
            <person name="Parker-Manuel S.J."/>
            <person name="Quail M.A."/>
            <person name="Wilson R.A."/>
            <person name="Zerlotini A."/>
            <person name="Dunne D.W."/>
            <person name="Berriman M."/>
        </authorList>
    </citation>
    <scope>NUCLEOTIDE SEQUENCE [LARGE SCALE GENOMIC DNA]</scope>
    <source>
        <strain evidence="1">Puerto Rican</strain>
    </source>
</reference>
<evidence type="ECO:0000313" key="1">
    <source>
        <dbReference type="Proteomes" id="UP000008854"/>
    </source>
</evidence>
<accession>A0A5K4F775</accession>
<reference evidence="2" key="2">
    <citation type="submission" date="2019-11" db="UniProtKB">
        <authorList>
            <consortium name="WormBaseParasite"/>
        </authorList>
    </citation>
    <scope>IDENTIFICATION</scope>
    <source>
        <strain evidence="2">Puerto Rican</strain>
    </source>
</reference>
<dbReference type="InParanoid" id="A0A5K4F775"/>